<evidence type="ECO:0000256" key="2">
    <source>
        <dbReference type="SAM" id="MobiDB-lite"/>
    </source>
</evidence>
<dbReference type="InterPro" id="IPR000504">
    <property type="entry name" value="RRM_dom"/>
</dbReference>
<dbReference type="PANTHER" id="PTHR32343">
    <property type="entry name" value="SERINE/ARGININE-RICH SPLICING FACTOR"/>
    <property type="match status" value="1"/>
</dbReference>
<dbReference type="OMA" id="GPGMKED"/>
<evidence type="ECO:0000313" key="5">
    <source>
        <dbReference type="Proteomes" id="UP000028999"/>
    </source>
</evidence>
<reference evidence="4 5" key="1">
    <citation type="journal article" date="2014" name="Science">
        <title>Plant genetics. Early allopolyploid evolution in the post-Neolithic Brassica napus oilseed genome.</title>
        <authorList>
            <person name="Chalhoub B."/>
            <person name="Denoeud F."/>
            <person name="Liu S."/>
            <person name="Parkin I.A."/>
            <person name="Tang H."/>
            <person name="Wang X."/>
            <person name="Chiquet J."/>
            <person name="Belcram H."/>
            <person name="Tong C."/>
            <person name="Samans B."/>
            <person name="Correa M."/>
            <person name="Da Silva C."/>
            <person name="Just J."/>
            <person name="Falentin C."/>
            <person name="Koh C.S."/>
            <person name="Le Clainche I."/>
            <person name="Bernard M."/>
            <person name="Bento P."/>
            <person name="Noel B."/>
            <person name="Labadie K."/>
            <person name="Alberti A."/>
            <person name="Charles M."/>
            <person name="Arnaud D."/>
            <person name="Guo H."/>
            <person name="Daviaud C."/>
            <person name="Alamery S."/>
            <person name="Jabbari K."/>
            <person name="Zhao M."/>
            <person name="Edger P.P."/>
            <person name="Chelaifa H."/>
            <person name="Tack D."/>
            <person name="Lassalle G."/>
            <person name="Mestiri I."/>
            <person name="Schnel N."/>
            <person name="Le Paslier M.C."/>
            <person name="Fan G."/>
            <person name="Renault V."/>
            <person name="Bayer P.E."/>
            <person name="Golicz A.A."/>
            <person name="Manoli S."/>
            <person name="Lee T.H."/>
            <person name="Thi V.H."/>
            <person name="Chalabi S."/>
            <person name="Hu Q."/>
            <person name="Fan C."/>
            <person name="Tollenaere R."/>
            <person name="Lu Y."/>
            <person name="Battail C."/>
            <person name="Shen J."/>
            <person name="Sidebottom C.H."/>
            <person name="Wang X."/>
            <person name="Canaguier A."/>
            <person name="Chauveau A."/>
            <person name="Berard A."/>
            <person name="Deniot G."/>
            <person name="Guan M."/>
            <person name="Liu Z."/>
            <person name="Sun F."/>
            <person name="Lim Y.P."/>
            <person name="Lyons E."/>
            <person name="Town C.D."/>
            <person name="Bancroft I."/>
            <person name="Wang X."/>
            <person name="Meng J."/>
            <person name="Ma J."/>
            <person name="Pires J.C."/>
            <person name="King G.J."/>
            <person name="Brunel D."/>
            <person name="Delourme R."/>
            <person name="Renard M."/>
            <person name="Aury J.M."/>
            <person name="Adams K.L."/>
            <person name="Batley J."/>
            <person name="Snowdon R.J."/>
            <person name="Tost J."/>
            <person name="Edwards D."/>
            <person name="Zhou Y."/>
            <person name="Hua W."/>
            <person name="Sharpe A.G."/>
            <person name="Paterson A.H."/>
            <person name="Guan C."/>
            <person name="Wincker P."/>
        </authorList>
    </citation>
    <scope>NUCLEOTIDE SEQUENCE [LARGE SCALE GENOMIC DNA]</scope>
    <source>
        <strain evidence="5">cv. Darmor-bzh</strain>
    </source>
</reference>
<dbReference type="EMBL" id="LK034490">
    <property type="protein sequence ID" value="CDY64584.1"/>
    <property type="molecule type" value="Genomic_DNA"/>
</dbReference>
<dbReference type="PaxDb" id="3708-A0A078JD62"/>
<dbReference type="CDD" id="cd00590">
    <property type="entry name" value="RRM_SF"/>
    <property type="match status" value="1"/>
</dbReference>
<dbReference type="Pfam" id="PF00076">
    <property type="entry name" value="RRM_1"/>
    <property type="match status" value="1"/>
</dbReference>
<dbReference type="PANTHER" id="PTHR32343:SF8">
    <property type="entry name" value="RNA RECOGNITION MOTIF (RRM)-CONTAINING PROTEIN"/>
    <property type="match status" value="1"/>
</dbReference>
<feature type="region of interest" description="Disordered" evidence="2">
    <location>
        <begin position="1"/>
        <end position="58"/>
    </location>
</feature>
<feature type="compositionally biased region" description="Basic and acidic residues" evidence="2">
    <location>
        <begin position="437"/>
        <end position="458"/>
    </location>
</feature>
<feature type="compositionally biased region" description="Basic residues" evidence="2">
    <location>
        <begin position="586"/>
        <end position="596"/>
    </location>
</feature>
<feature type="compositionally biased region" description="Basic and acidic residues" evidence="2">
    <location>
        <begin position="472"/>
        <end position="483"/>
    </location>
</feature>
<sequence length="634" mass="70441">MKHAEDDQPTPLIEPAMVSEQPAHESDSDSDDDESDYLSRKPIGPVDPSKSTASGAGVGGGTACVPSTFVVVTIGEKFLTVELWLGLRLLFFFCLIDWLCSTFILKPYKPNNAKLHWFGFWCFPGALGDGSRDFSWSFRWCYSAWCRESLTGRCANTMCKLSHPPQSLLMTAIAATTSMSNLSQVPMAPSAAAMAAAQAIVAAQTLQAHMQAQARSNKGPLGSPEKEVKGEALKKYLQVGNLSPQLTTEQLKQHFSFCGTVVDCSITDSKLLAYIEYSKPEEATAALALNNMEVCGRALNVEIAKSLPQKPSLDNSSSSSLPMMMQQAVAIQQMQFQQAILMQQSMATQQAANKAATMKSATELAAARAAEISRKQNPNGVGNDEKEGDQKPRSPSNSPARSRSKSKSPISYRRRRRSRSYSPPFRRPRSPQKRKSKQDDSELSRHRRDSSSRGDKKSSRAGSRSPRRHKETKSTARDDEETKHRRRTRSRSRTGQDLVKVGKETETHPEVLMILNGNTGGGPGMKEDRRGRSRSRSLETKHRSSRKNELKEDKGHRITEKEVQVRISGRRERRSSPGYSDENKSSSRRKGHSRSREKRDSPREKISKRHERLRSASPGDYNGRGDRPSPVSSE</sequence>
<name>A0A078JD62_BRANA</name>
<dbReference type="SUPFAM" id="SSF54928">
    <property type="entry name" value="RNA-binding domain, RBD"/>
    <property type="match status" value="1"/>
</dbReference>
<proteinExistence type="predicted"/>
<evidence type="ECO:0000259" key="3">
    <source>
        <dbReference type="PROSITE" id="PS50102"/>
    </source>
</evidence>
<feature type="compositionally biased region" description="Basic residues" evidence="2">
    <location>
        <begin position="402"/>
        <end position="419"/>
    </location>
</feature>
<dbReference type="Gene3D" id="3.30.70.330">
    <property type="match status" value="1"/>
</dbReference>
<gene>
    <name evidence="4" type="primary">BnaCnng44180D</name>
    <name evidence="4" type="ORF">GSBRNA2T00042378001</name>
</gene>
<protein>
    <submittedName>
        <fullName evidence="4">BnaCnng44180D protein</fullName>
    </submittedName>
</protein>
<dbReference type="STRING" id="3708.A0A078JD62"/>
<dbReference type="PROSITE" id="PS50102">
    <property type="entry name" value="RRM"/>
    <property type="match status" value="1"/>
</dbReference>
<feature type="region of interest" description="Disordered" evidence="2">
    <location>
        <begin position="372"/>
        <end position="634"/>
    </location>
</feature>
<dbReference type="Gramene" id="CDY64584">
    <property type="protein sequence ID" value="CDY64584"/>
    <property type="gene ID" value="GSBRNA2T00042378001"/>
</dbReference>
<feature type="compositionally biased region" description="Basic residues" evidence="2">
    <location>
        <begin position="426"/>
        <end position="436"/>
    </location>
</feature>
<feature type="compositionally biased region" description="Basic and acidic residues" evidence="2">
    <location>
        <begin position="525"/>
        <end position="564"/>
    </location>
</feature>
<feature type="compositionally biased region" description="Basic and acidic residues" evidence="2">
    <location>
        <begin position="500"/>
        <end position="509"/>
    </location>
</feature>
<dbReference type="Proteomes" id="UP000028999">
    <property type="component" value="Unassembled WGS sequence"/>
</dbReference>
<dbReference type="GO" id="GO:0003723">
    <property type="term" value="F:RNA binding"/>
    <property type="evidence" value="ECO:0007669"/>
    <property type="project" value="UniProtKB-UniRule"/>
</dbReference>
<dbReference type="SMART" id="SM00360">
    <property type="entry name" value="RRM"/>
    <property type="match status" value="1"/>
</dbReference>
<dbReference type="InterPro" id="IPR012677">
    <property type="entry name" value="Nucleotide-bd_a/b_plait_sf"/>
</dbReference>
<evidence type="ECO:0000313" key="4">
    <source>
        <dbReference type="EMBL" id="CDY64584.1"/>
    </source>
</evidence>
<feature type="compositionally biased region" description="Basic and acidic residues" evidence="2">
    <location>
        <begin position="383"/>
        <end position="392"/>
    </location>
</feature>
<evidence type="ECO:0000256" key="1">
    <source>
        <dbReference type="PROSITE-ProRule" id="PRU00176"/>
    </source>
</evidence>
<keyword evidence="5" id="KW-1185">Reference proteome</keyword>
<dbReference type="InterPro" id="IPR035979">
    <property type="entry name" value="RBD_domain_sf"/>
</dbReference>
<keyword evidence="1" id="KW-0694">RNA-binding</keyword>
<dbReference type="AlphaFoldDB" id="A0A078JD62"/>
<accession>A0A078JD62</accession>
<feature type="domain" description="RRM" evidence="3">
    <location>
        <begin position="235"/>
        <end position="306"/>
    </location>
</feature>
<organism evidence="4 5">
    <name type="scientific">Brassica napus</name>
    <name type="common">Rape</name>
    <dbReference type="NCBI Taxonomy" id="3708"/>
    <lineage>
        <taxon>Eukaryota</taxon>
        <taxon>Viridiplantae</taxon>
        <taxon>Streptophyta</taxon>
        <taxon>Embryophyta</taxon>
        <taxon>Tracheophyta</taxon>
        <taxon>Spermatophyta</taxon>
        <taxon>Magnoliopsida</taxon>
        <taxon>eudicotyledons</taxon>
        <taxon>Gunneridae</taxon>
        <taxon>Pentapetalae</taxon>
        <taxon>rosids</taxon>
        <taxon>malvids</taxon>
        <taxon>Brassicales</taxon>
        <taxon>Brassicaceae</taxon>
        <taxon>Brassiceae</taxon>
        <taxon>Brassica</taxon>
    </lineage>
</organism>